<dbReference type="AlphaFoldDB" id="A0A3P7LLH9"/>
<feature type="region of interest" description="Disordered" evidence="1">
    <location>
        <begin position="1"/>
        <end position="52"/>
    </location>
</feature>
<feature type="compositionally biased region" description="Basic and acidic residues" evidence="1">
    <location>
        <begin position="37"/>
        <end position="47"/>
    </location>
</feature>
<feature type="compositionally biased region" description="Basic and acidic residues" evidence="1">
    <location>
        <begin position="1"/>
        <end position="11"/>
    </location>
</feature>
<accession>A0A3P7LLH9</accession>
<evidence type="ECO:0000256" key="1">
    <source>
        <dbReference type="SAM" id="MobiDB-lite"/>
    </source>
</evidence>
<dbReference type="Proteomes" id="UP000281553">
    <property type="component" value="Unassembled WGS sequence"/>
</dbReference>
<protein>
    <submittedName>
        <fullName evidence="2">Uncharacterized protein</fullName>
    </submittedName>
</protein>
<name>A0A3P7LLH9_DIBLA</name>
<evidence type="ECO:0000313" key="3">
    <source>
        <dbReference type="Proteomes" id="UP000281553"/>
    </source>
</evidence>
<organism evidence="2 3">
    <name type="scientific">Dibothriocephalus latus</name>
    <name type="common">Fish tapeworm</name>
    <name type="synonym">Diphyllobothrium latum</name>
    <dbReference type="NCBI Taxonomy" id="60516"/>
    <lineage>
        <taxon>Eukaryota</taxon>
        <taxon>Metazoa</taxon>
        <taxon>Spiralia</taxon>
        <taxon>Lophotrochozoa</taxon>
        <taxon>Platyhelminthes</taxon>
        <taxon>Cestoda</taxon>
        <taxon>Eucestoda</taxon>
        <taxon>Diphyllobothriidea</taxon>
        <taxon>Diphyllobothriidae</taxon>
        <taxon>Dibothriocephalus</taxon>
    </lineage>
</organism>
<evidence type="ECO:0000313" key="2">
    <source>
        <dbReference type="EMBL" id="VDN14180.1"/>
    </source>
</evidence>
<dbReference type="EMBL" id="UYRU01058508">
    <property type="protein sequence ID" value="VDN14180.1"/>
    <property type="molecule type" value="Genomic_DNA"/>
</dbReference>
<sequence>MDRNDDDSTHERPRRNIRNPYDSREWSLDDPPLTLEEEPHQDSDNESTHTLPVRSTYTFHGQVSTDHGLRATIYGLAEGQRAMQRDINLLKRQLLWLIKGNQRLHRRLRGAEVGAIGRGAAAADVGEAVTRNPLNAPIASLRQLEEVNMRLMDPLYRQRLVRRLLLIKLHVKVAFLSSVGERNIEDFFWRLFQSIFDDDITVRRFFKDFCNTIFLIKHISNNISAGFAFISLWGVRSHCAKGTYVRSPSAATFRYRFRRDIGDKIAHNSGLKMLDMSHRIPRLIPAGNVTRDVYIYIFQMNPFKLKKIADMNPSENKDTI</sequence>
<keyword evidence="3" id="KW-1185">Reference proteome</keyword>
<proteinExistence type="predicted"/>
<reference evidence="2 3" key="1">
    <citation type="submission" date="2018-11" db="EMBL/GenBank/DDBJ databases">
        <authorList>
            <consortium name="Pathogen Informatics"/>
        </authorList>
    </citation>
    <scope>NUCLEOTIDE SEQUENCE [LARGE SCALE GENOMIC DNA]</scope>
</reference>
<gene>
    <name evidence="2" type="ORF">DILT_LOCUS10011</name>
</gene>